<feature type="transmembrane region" description="Helical" evidence="2">
    <location>
        <begin position="197"/>
        <end position="215"/>
    </location>
</feature>
<keyword evidence="6" id="KW-1185">Reference proteome</keyword>
<proteinExistence type="predicted"/>
<keyword evidence="2" id="KW-0812">Transmembrane</keyword>
<evidence type="ECO:0000313" key="6">
    <source>
        <dbReference type="Proteomes" id="UP000282323"/>
    </source>
</evidence>
<evidence type="ECO:0000313" key="5">
    <source>
        <dbReference type="EMBL" id="RQG91867.1"/>
    </source>
</evidence>
<feature type="domain" description="DUF7345" evidence="4">
    <location>
        <begin position="17"/>
        <end position="158"/>
    </location>
</feature>
<reference evidence="5 6" key="1">
    <citation type="submission" date="2018-10" db="EMBL/GenBank/DDBJ databases">
        <title>Natrarchaeobius chitinivorans gen. nov., sp. nov., and Natrarchaeobius haloalkaliphilus sp. nov., alkaliphilic, chitin-utilizing haloarchaea from hypersaline alkaline lakes.</title>
        <authorList>
            <person name="Sorokin D.Y."/>
            <person name="Elcheninov A.G."/>
            <person name="Kostrikina N.A."/>
            <person name="Bale N.J."/>
            <person name="Sinninghe Damste J.S."/>
            <person name="Khijniak T.V."/>
            <person name="Kublanov I.V."/>
            <person name="Toshchakov S.V."/>
        </authorList>
    </citation>
    <scope>NUCLEOTIDE SEQUENCE [LARGE SCALE GENOMIC DNA]</scope>
    <source>
        <strain evidence="5 6">AArcht4T</strain>
    </source>
</reference>
<feature type="compositionally biased region" description="Polar residues" evidence="1">
    <location>
        <begin position="238"/>
        <end position="248"/>
    </location>
</feature>
<keyword evidence="2" id="KW-1133">Transmembrane helix</keyword>
<evidence type="ECO:0000256" key="2">
    <source>
        <dbReference type="SAM" id="Phobius"/>
    </source>
</evidence>
<dbReference type="Pfam" id="PF24036">
    <property type="entry name" value="DUF7345"/>
    <property type="match status" value="1"/>
</dbReference>
<accession>A0A3N6LTA7</accession>
<organism evidence="5 6">
    <name type="scientific">Natrarchaeobius chitinivorans</name>
    <dbReference type="NCBI Taxonomy" id="1679083"/>
    <lineage>
        <taxon>Archaea</taxon>
        <taxon>Methanobacteriati</taxon>
        <taxon>Methanobacteriota</taxon>
        <taxon>Stenosarchaea group</taxon>
        <taxon>Halobacteria</taxon>
        <taxon>Halobacteriales</taxon>
        <taxon>Natrialbaceae</taxon>
        <taxon>Natrarchaeobius</taxon>
    </lineage>
</organism>
<comment type="caution">
    <text evidence="5">The sequence shown here is derived from an EMBL/GenBank/DDBJ whole genome shotgun (WGS) entry which is preliminary data.</text>
</comment>
<protein>
    <recommendedName>
        <fullName evidence="7">Helix-turn-helix domain-containing protein</fullName>
    </recommendedName>
</protein>
<evidence type="ECO:0000259" key="3">
    <source>
        <dbReference type="Pfam" id="PF24034"/>
    </source>
</evidence>
<evidence type="ECO:0008006" key="7">
    <source>
        <dbReference type="Google" id="ProtNLM"/>
    </source>
</evidence>
<feature type="region of interest" description="Disordered" evidence="1">
    <location>
        <begin position="234"/>
        <end position="277"/>
    </location>
</feature>
<evidence type="ECO:0000259" key="4">
    <source>
        <dbReference type="Pfam" id="PF24036"/>
    </source>
</evidence>
<sequence length="354" mass="39329">MSASDPLSPADPAQVIRINISDDGDTHWTVESRYLLTDDEDEELFDEYATAVTRGERDAGYDESQFEPFVQNAAEATDREMALEDAGWNEPRIEVPDEDENLEEDVRIGVISYSFTWTNLATVENDRIYFGDALDPSAGIGMQLDENQRLVIESPPNYGLETPTQLSWEGPHQFEEGELEIVFLRGAGSADFVPAELLPLIAGAIAVLIAGYLLYRRQQSSDALPEWLPIPDRYESENAGQNDVSPEPSTADGADTRRGADPNPAGVSGASVEFDEEPDDVDLELLSDEERVHRLLRQNGGRMKQANIVKETGWSNAKVSQLLSKMDDDDEIEKLRIGRENLITLPEVDPTEID</sequence>
<evidence type="ECO:0000256" key="1">
    <source>
        <dbReference type="SAM" id="MobiDB-lite"/>
    </source>
</evidence>
<feature type="domain" description="DUF7343" evidence="3">
    <location>
        <begin position="285"/>
        <end position="346"/>
    </location>
</feature>
<keyword evidence="2" id="KW-0472">Membrane</keyword>
<gene>
    <name evidence="5" type="ORF">EA473_18830</name>
</gene>
<dbReference type="Pfam" id="PF24034">
    <property type="entry name" value="DUF7343"/>
    <property type="match status" value="1"/>
</dbReference>
<dbReference type="AlphaFoldDB" id="A0A3N6LTA7"/>
<dbReference type="InterPro" id="IPR055769">
    <property type="entry name" value="DUF7345"/>
</dbReference>
<dbReference type="EMBL" id="REGA01000020">
    <property type="protein sequence ID" value="RQG91867.1"/>
    <property type="molecule type" value="Genomic_DNA"/>
</dbReference>
<dbReference type="InterPro" id="IPR055767">
    <property type="entry name" value="DUF7343"/>
</dbReference>
<dbReference type="Proteomes" id="UP000282323">
    <property type="component" value="Unassembled WGS sequence"/>
</dbReference>
<name>A0A3N6LTA7_NATCH</name>